<dbReference type="OrthoDB" id="292358at2759"/>
<dbReference type="PANTHER" id="PTHR47219:SF20">
    <property type="entry name" value="TBC1 DOMAIN FAMILY MEMBER 2B"/>
    <property type="match status" value="1"/>
</dbReference>
<feature type="domain" description="Rab-GAP TBC" evidence="2">
    <location>
        <begin position="110"/>
        <end position="280"/>
    </location>
</feature>
<dbReference type="InterPro" id="IPR000195">
    <property type="entry name" value="Rab-GAP-TBC_dom"/>
</dbReference>
<dbReference type="GeneID" id="5019520"/>
<dbReference type="Proteomes" id="UP000000600">
    <property type="component" value="Unassembled WGS sequence"/>
</dbReference>
<organism evidence="3 4">
    <name type="scientific">Paramecium tetraurelia</name>
    <dbReference type="NCBI Taxonomy" id="5888"/>
    <lineage>
        <taxon>Eukaryota</taxon>
        <taxon>Sar</taxon>
        <taxon>Alveolata</taxon>
        <taxon>Ciliophora</taxon>
        <taxon>Intramacronucleata</taxon>
        <taxon>Oligohymenophorea</taxon>
        <taxon>Peniculida</taxon>
        <taxon>Parameciidae</taxon>
        <taxon>Paramecium</taxon>
    </lineage>
</organism>
<dbReference type="Pfam" id="PF00566">
    <property type="entry name" value="RabGAP-TBC"/>
    <property type="match status" value="1"/>
</dbReference>
<dbReference type="eggNOG" id="KOG2058">
    <property type="taxonomic scope" value="Eukaryota"/>
</dbReference>
<feature type="compositionally biased region" description="Low complexity" evidence="1">
    <location>
        <begin position="415"/>
        <end position="425"/>
    </location>
</feature>
<dbReference type="InterPro" id="IPR050302">
    <property type="entry name" value="Rab_GAP_TBC_domain"/>
</dbReference>
<sequence length="576" mass="68570">MKNNGRVQVYEKLCQCLTTLELRRYNHNARTPEKDITLIKEQINQVLQNDKSQHKYLKQHFKTLCYSTELRKTLKKIILQGELHEMNYNWVLLELSGARTKRVQNPDVYDQVIKLRNDYPQSYFQTIQLDVVRTVSPSLRIQNNERVYERNHEYEAKIERILVAYSIRNPFVSYCQGLNFITHFLVNKLKFSEEDTFWALSSLIEEIMPLDYYTNMISVMVDTKILEYFSKIYVPELLQHFKEIYLEANFYAIQWFVCLFTPNLHFDIVKEIWLRVMVQGNRALIASGIAILFIFEKELMKFSDFGDLLEFFKKNLKEYNNIQEFRFIVNQIQIKKKPLFEARDMFRKILEKEHEQSLGNESPSLGRVTCNPQWTVCNQVMHLNKTLKRSFSFFVYSQKEPCRVINDYWDRYDDSSSVCSSTASSPKKRKQKEQGPQVLLGRQFHICQNNDLDENDKYLYRSTLLVHQDLNSEIQSNEDEEEEEEEFIENTIEQDNGRGRSVTMNRYMPRLSEQGYDGFYKQAVYMMKQQQPAEPRKISGELNLFPETKNEQVQQKFRVARQSISSIAFATQFVQK</sequence>
<accession>A0C6D0</accession>
<evidence type="ECO:0000259" key="2">
    <source>
        <dbReference type="PROSITE" id="PS50086"/>
    </source>
</evidence>
<keyword evidence="4" id="KW-1185">Reference proteome</keyword>
<dbReference type="HOGENOM" id="CLU_481894_0_0_1"/>
<proteinExistence type="predicted"/>
<evidence type="ECO:0000313" key="4">
    <source>
        <dbReference type="Proteomes" id="UP000000600"/>
    </source>
</evidence>
<dbReference type="SMART" id="SM00164">
    <property type="entry name" value="TBC"/>
    <property type="match status" value="1"/>
</dbReference>
<evidence type="ECO:0000313" key="3">
    <source>
        <dbReference type="EMBL" id="CAK66347.1"/>
    </source>
</evidence>
<dbReference type="InterPro" id="IPR035969">
    <property type="entry name" value="Rab-GAP_TBC_sf"/>
</dbReference>
<dbReference type="FunFam" id="1.10.8.270:FF:000016">
    <property type="entry name" value="TBC1 domain family member 2A"/>
    <property type="match status" value="1"/>
</dbReference>
<reference evidence="3 4" key="1">
    <citation type="journal article" date="2006" name="Nature">
        <title>Global trends of whole-genome duplications revealed by the ciliate Paramecium tetraurelia.</title>
        <authorList>
            <consortium name="Genoscope"/>
            <person name="Aury J.-M."/>
            <person name="Jaillon O."/>
            <person name="Duret L."/>
            <person name="Noel B."/>
            <person name="Jubin C."/>
            <person name="Porcel B.M."/>
            <person name="Segurens B."/>
            <person name="Daubin V."/>
            <person name="Anthouard V."/>
            <person name="Aiach N."/>
            <person name="Arnaiz O."/>
            <person name="Billaut A."/>
            <person name="Beisson J."/>
            <person name="Blanc I."/>
            <person name="Bouhouche K."/>
            <person name="Camara F."/>
            <person name="Duharcourt S."/>
            <person name="Guigo R."/>
            <person name="Gogendeau D."/>
            <person name="Katinka M."/>
            <person name="Keller A.-M."/>
            <person name="Kissmehl R."/>
            <person name="Klotz C."/>
            <person name="Koll F."/>
            <person name="Le Moue A."/>
            <person name="Lepere C."/>
            <person name="Malinsky S."/>
            <person name="Nowacki M."/>
            <person name="Nowak J.K."/>
            <person name="Plattner H."/>
            <person name="Poulain J."/>
            <person name="Ruiz F."/>
            <person name="Serrano V."/>
            <person name="Zagulski M."/>
            <person name="Dessen P."/>
            <person name="Betermier M."/>
            <person name="Weissenbach J."/>
            <person name="Scarpelli C."/>
            <person name="Schachter V."/>
            <person name="Sperling L."/>
            <person name="Meyer E."/>
            <person name="Cohen J."/>
            <person name="Wincker P."/>
        </authorList>
    </citation>
    <scope>NUCLEOTIDE SEQUENCE [LARGE SCALE GENOMIC DNA]</scope>
    <source>
        <strain evidence="3 4">Stock d4-2</strain>
    </source>
</reference>
<dbReference type="InParanoid" id="A0C6D0"/>
<evidence type="ECO:0000256" key="1">
    <source>
        <dbReference type="SAM" id="MobiDB-lite"/>
    </source>
</evidence>
<dbReference type="SUPFAM" id="SSF47923">
    <property type="entry name" value="Ypt/Rab-GAP domain of gyp1p"/>
    <property type="match status" value="2"/>
</dbReference>
<name>A0C6D0_PARTE</name>
<dbReference type="STRING" id="5888.A0C6D0"/>
<dbReference type="Gene3D" id="1.10.472.80">
    <property type="entry name" value="Ypt/Rab-GAP domain of gyp1p, domain 3"/>
    <property type="match status" value="1"/>
</dbReference>
<protein>
    <recommendedName>
        <fullName evidence="2">Rab-GAP TBC domain-containing protein</fullName>
    </recommendedName>
</protein>
<dbReference type="EMBL" id="CT868044">
    <property type="protein sequence ID" value="CAK66347.1"/>
    <property type="molecule type" value="Genomic_DNA"/>
</dbReference>
<feature type="region of interest" description="Disordered" evidence="1">
    <location>
        <begin position="414"/>
        <end position="436"/>
    </location>
</feature>
<dbReference type="AlphaFoldDB" id="A0C6D0"/>
<dbReference type="Gene3D" id="1.10.8.270">
    <property type="entry name" value="putative rabgap domain of human tbc1 domain family member 14 like domains"/>
    <property type="match status" value="1"/>
</dbReference>
<dbReference type="GO" id="GO:0005096">
    <property type="term" value="F:GTPase activator activity"/>
    <property type="evidence" value="ECO:0000318"/>
    <property type="project" value="GO_Central"/>
</dbReference>
<dbReference type="PROSITE" id="PS50086">
    <property type="entry name" value="TBC_RABGAP"/>
    <property type="match status" value="1"/>
</dbReference>
<dbReference type="KEGG" id="ptm:GSPATT00035476001"/>
<dbReference type="RefSeq" id="XP_001433744.1">
    <property type="nucleotide sequence ID" value="XM_001433707.1"/>
</dbReference>
<dbReference type="PANTHER" id="PTHR47219">
    <property type="entry name" value="RAB GTPASE-ACTIVATING PROTEIN 1-LIKE"/>
    <property type="match status" value="1"/>
</dbReference>
<dbReference type="OMA" id="EYNNIQE"/>
<gene>
    <name evidence="3" type="ORF">GSPATT00035476001</name>
</gene>